<sequence length="566" mass="62372">MKELKSITLSNIRRFGTDTTIALSRGATILLAPNGTGKTAFFEAIEFGLTGKISRLGENLSPIIRDTQTVARVSLNFGDVQVSAQVNNIGEVVRTGDLSPLFPGTNPDDIPFLLRLTHLLDQREGEWLVKADAKVAGSQLARLPIGKDGTQVSSALGSIRRALGEQLKQARSELAKLEAEFGEWQSLLLDRNLAVSQSQGALRSKENIAESISDIARQAQNLDQLPAGLLVQPLGQDALNTVHNSLEQLVQGKLERLRDQVSKLIEVDGLIGRFVTEQARSERLGNEFITVAQELAEKKKERAQFTANQERIQQELVAAESERDAFVLQLNRLVSELQAKAAVEQYKQELEAADKVLTTAQTLTSTLRSEIENNEQLNAQHSLINNQRKALLQVDADLILANQQVENWELTLKRFAAITVSINEEKVTEQHLQKQYQNLILSRNVAETEEVTAKSQHESLASAADSIRQAVASIAVHLPIDRGNCPVCGTEHGAATLHERISIALEAIDPNVVDAERRVKKAADVLREITEAVTRAEVELKVCKERIIELNIQLSDLPPRLDTTLS</sequence>
<dbReference type="EMBL" id="JAWLOF010000024">
    <property type="protein sequence ID" value="MDV7025321.1"/>
    <property type="molecule type" value="Genomic_DNA"/>
</dbReference>
<feature type="coiled-coil region" evidence="1">
    <location>
        <begin position="295"/>
        <end position="380"/>
    </location>
</feature>
<dbReference type="RefSeq" id="WP_317679493.1">
    <property type="nucleotide sequence ID" value="NZ_JAWLOF010000024.1"/>
</dbReference>
<evidence type="ECO:0000256" key="1">
    <source>
        <dbReference type="SAM" id="Coils"/>
    </source>
</evidence>
<dbReference type="Proteomes" id="UP001187066">
    <property type="component" value="Unassembled WGS sequence"/>
</dbReference>
<dbReference type="PANTHER" id="PTHR32114">
    <property type="entry name" value="ABC TRANSPORTER ABCH.3"/>
    <property type="match status" value="1"/>
</dbReference>
<evidence type="ECO:0000313" key="3">
    <source>
        <dbReference type="EMBL" id="MDV7025321.1"/>
    </source>
</evidence>
<organism evidence="3 4">
    <name type="scientific">Atlantibacter subterraneus</name>
    <dbReference type="NCBI Taxonomy" id="255519"/>
    <lineage>
        <taxon>Bacteria</taxon>
        <taxon>Pseudomonadati</taxon>
        <taxon>Pseudomonadota</taxon>
        <taxon>Gammaproteobacteria</taxon>
        <taxon>Enterobacterales</taxon>
        <taxon>Enterobacteriaceae</taxon>
        <taxon>Atlantibacter</taxon>
    </lineage>
</organism>
<dbReference type="InterPro" id="IPR027417">
    <property type="entry name" value="P-loop_NTPase"/>
</dbReference>
<dbReference type="SUPFAM" id="SSF52540">
    <property type="entry name" value="P-loop containing nucleoside triphosphate hydrolases"/>
    <property type="match status" value="1"/>
</dbReference>
<keyword evidence="4" id="KW-1185">Reference proteome</keyword>
<reference evidence="3 4" key="1">
    <citation type="submission" date="2023-10" db="EMBL/GenBank/DDBJ databases">
        <authorList>
            <person name="Dale J."/>
        </authorList>
    </citation>
    <scope>NUCLEOTIDE SEQUENCE [LARGE SCALE GENOMIC DNA]</scope>
    <source>
        <strain evidence="3 4">2023EL-00970</strain>
    </source>
</reference>
<feature type="coiled-coil region" evidence="1">
    <location>
        <begin position="160"/>
        <end position="187"/>
    </location>
</feature>
<accession>A0ABU4EAU6</accession>
<feature type="coiled-coil region" evidence="1">
    <location>
        <begin position="512"/>
        <end position="553"/>
    </location>
</feature>
<evidence type="ECO:0000259" key="2">
    <source>
        <dbReference type="Pfam" id="PF13476"/>
    </source>
</evidence>
<evidence type="ECO:0000313" key="4">
    <source>
        <dbReference type="Proteomes" id="UP001187066"/>
    </source>
</evidence>
<feature type="domain" description="Rad50/SbcC-type AAA" evidence="2">
    <location>
        <begin position="6"/>
        <end position="316"/>
    </location>
</feature>
<name>A0ABU4EAU6_9ENTR</name>
<keyword evidence="1" id="KW-0175">Coiled coil</keyword>
<dbReference type="Pfam" id="PF13476">
    <property type="entry name" value="AAA_23"/>
    <property type="match status" value="1"/>
</dbReference>
<proteinExistence type="predicted"/>
<dbReference type="InterPro" id="IPR038729">
    <property type="entry name" value="Rad50/SbcC_AAA"/>
</dbReference>
<gene>
    <name evidence="3" type="ORF">R4P48_21945</name>
</gene>
<dbReference type="PANTHER" id="PTHR32114:SF2">
    <property type="entry name" value="ABC TRANSPORTER ABCH.3"/>
    <property type="match status" value="1"/>
</dbReference>
<protein>
    <submittedName>
        <fullName evidence="3">AAA family ATPase</fullName>
    </submittedName>
</protein>
<comment type="caution">
    <text evidence="3">The sequence shown here is derived from an EMBL/GenBank/DDBJ whole genome shotgun (WGS) entry which is preliminary data.</text>
</comment>
<dbReference type="Gene3D" id="3.40.50.300">
    <property type="entry name" value="P-loop containing nucleotide triphosphate hydrolases"/>
    <property type="match status" value="1"/>
</dbReference>